<proteinExistence type="predicted"/>
<keyword evidence="1" id="KW-0732">Signal</keyword>
<dbReference type="OrthoDB" id="6331233at2759"/>
<gene>
    <name evidence="2" type="ORF">PHYEVI_LOCUS4553</name>
</gene>
<reference evidence="2" key="1">
    <citation type="submission" date="2022-01" db="EMBL/GenBank/DDBJ databases">
        <authorList>
            <person name="King R."/>
        </authorList>
    </citation>
    <scope>NUCLEOTIDE SEQUENCE</scope>
</reference>
<evidence type="ECO:0000256" key="1">
    <source>
        <dbReference type="SAM" id="SignalP"/>
    </source>
</evidence>
<feature type="chain" id="PRO_5040457626" evidence="1">
    <location>
        <begin position="21"/>
        <end position="158"/>
    </location>
</feature>
<feature type="signal peptide" evidence="1">
    <location>
        <begin position="1"/>
        <end position="20"/>
    </location>
</feature>
<evidence type="ECO:0000313" key="3">
    <source>
        <dbReference type="Proteomes" id="UP001153712"/>
    </source>
</evidence>
<dbReference type="AlphaFoldDB" id="A0A9N9TLI5"/>
<sequence>MELKAIYLCLFLLYVRKVSSLKCYTCSCTEDDSDTTCLTGPGKKSGMVTDCDKKYCYTVRVDYKDPRGKLQSLLRTCLDKPDYMHEVIEDETHRSYYMACKSDLCNNGNGRTDGSDQENGAFGDKSTIYCPGIGSNRSSVINVNMFMYVVIYLAYCCL</sequence>
<dbReference type="Proteomes" id="UP001153712">
    <property type="component" value="Chromosome 2"/>
</dbReference>
<keyword evidence="3" id="KW-1185">Reference proteome</keyword>
<name>A0A9N9TLI5_PHYSR</name>
<dbReference type="EMBL" id="OU900095">
    <property type="protein sequence ID" value="CAG9858162.1"/>
    <property type="molecule type" value="Genomic_DNA"/>
</dbReference>
<evidence type="ECO:0000313" key="2">
    <source>
        <dbReference type="EMBL" id="CAG9858162.1"/>
    </source>
</evidence>
<protein>
    <submittedName>
        <fullName evidence="2">Uncharacterized protein</fullName>
    </submittedName>
</protein>
<accession>A0A9N9TLI5</accession>
<organism evidence="2 3">
    <name type="scientific">Phyllotreta striolata</name>
    <name type="common">Striped flea beetle</name>
    <name type="synonym">Crioceris striolata</name>
    <dbReference type="NCBI Taxonomy" id="444603"/>
    <lineage>
        <taxon>Eukaryota</taxon>
        <taxon>Metazoa</taxon>
        <taxon>Ecdysozoa</taxon>
        <taxon>Arthropoda</taxon>
        <taxon>Hexapoda</taxon>
        <taxon>Insecta</taxon>
        <taxon>Pterygota</taxon>
        <taxon>Neoptera</taxon>
        <taxon>Endopterygota</taxon>
        <taxon>Coleoptera</taxon>
        <taxon>Polyphaga</taxon>
        <taxon>Cucujiformia</taxon>
        <taxon>Chrysomeloidea</taxon>
        <taxon>Chrysomelidae</taxon>
        <taxon>Galerucinae</taxon>
        <taxon>Alticini</taxon>
        <taxon>Phyllotreta</taxon>
    </lineage>
</organism>